<dbReference type="AlphaFoldDB" id="A0AA47NAA6"/>
<comment type="caution">
    <text evidence="2">The sequence shown here is derived from an EMBL/GenBank/DDBJ whole genome shotgun (WGS) entry which is preliminary data.</text>
</comment>
<keyword evidence="3" id="KW-1185">Reference proteome</keyword>
<dbReference type="InterPro" id="IPR043502">
    <property type="entry name" value="DNA/RNA_pol_sf"/>
</dbReference>
<reference evidence="2" key="1">
    <citation type="journal article" date="2023" name="Front. Mar. Sci.">
        <title>A new Merluccius polli reference genome to investigate the effects of global change in West African waters.</title>
        <authorList>
            <person name="Mateo J.L."/>
            <person name="Blanco-Fernandez C."/>
            <person name="Garcia-Vazquez E."/>
            <person name="Machado-Schiaffino G."/>
        </authorList>
    </citation>
    <scope>NUCLEOTIDE SEQUENCE</scope>
    <source>
        <strain evidence="2">C29</strain>
        <tissue evidence="2">Fin</tissue>
    </source>
</reference>
<accession>A0AA47NAA6</accession>
<evidence type="ECO:0000313" key="3">
    <source>
        <dbReference type="Proteomes" id="UP001174136"/>
    </source>
</evidence>
<keyword evidence="2" id="KW-0808">Transferase</keyword>
<organism evidence="2 3">
    <name type="scientific">Merluccius polli</name>
    <name type="common">Benguela hake</name>
    <name type="synonym">Merluccius cadenati</name>
    <dbReference type="NCBI Taxonomy" id="89951"/>
    <lineage>
        <taxon>Eukaryota</taxon>
        <taxon>Metazoa</taxon>
        <taxon>Chordata</taxon>
        <taxon>Craniata</taxon>
        <taxon>Vertebrata</taxon>
        <taxon>Euteleostomi</taxon>
        <taxon>Actinopterygii</taxon>
        <taxon>Neopterygii</taxon>
        <taxon>Teleostei</taxon>
        <taxon>Neoteleostei</taxon>
        <taxon>Acanthomorphata</taxon>
        <taxon>Zeiogadaria</taxon>
        <taxon>Gadariae</taxon>
        <taxon>Gadiformes</taxon>
        <taxon>Gadoidei</taxon>
        <taxon>Merlucciidae</taxon>
        <taxon>Merluccius</taxon>
    </lineage>
</organism>
<protein>
    <submittedName>
        <fullName evidence="2">RNA-directed DNA polymerase from transposon BS</fullName>
    </submittedName>
</protein>
<dbReference type="InterPro" id="IPR015095">
    <property type="entry name" value="AlkB_hom8_N"/>
</dbReference>
<keyword evidence="2" id="KW-0548">Nucleotidyltransferase</keyword>
<evidence type="ECO:0000313" key="2">
    <source>
        <dbReference type="EMBL" id="KAK0155353.1"/>
    </source>
</evidence>
<dbReference type="GO" id="GO:0003964">
    <property type="term" value="F:RNA-directed DNA polymerase activity"/>
    <property type="evidence" value="ECO:0007669"/>
    <property type="project" value="UniProtKB-KW"/>
</dbReference>
<name>A0AA47NAA6_MERPO</name>
<evidence type="ECO:0000259" key="1">
    <source>
        <dbReference type="PROSITE" id="PS50878"/>
    </source>
</evidence>
<dbReference type="GO" id="GO:0008168">
    <property type="term" value="F:methyltransferase activity"/>
    <property type="evidence" value="ECO:0007669"/>
    <property type="project" value="InterPro"/>
</dbReference>
<dbReference type="GO" id="GO:0016706">
    <property type="term" value="F:2-oxoglutarate-dependent dioxygenase activity"/>
    <property type="evidence" value="ECO:0007669"/>
    <property type="project" value="InterPro"/>
</dbReference>
<dbReference type="PANTHER" id="PTHR33332">
    <property type="entry name" value="REVERSE TRANSCRIPTASE DOMAIN-CONTAINING PROTEIN"/>
    <property type="match status" value="1"/>
</dbReference>
<gene>
    <name evidence="2" type="primary">RTase_16</name>
    <name evidence="2" type="ORF">N1851_002310</name>
</gene>
<keyword evidence="2" id="KW-0695">RNA-directed DNA polymerase</keyword>
<proteinExistence type="predicted"/>
<dbReference type="SUPFAM" id="SSF56672">
    <property type="entry name" value="DNA/RNA polymerases"/>
    <property type="match status" value="1"/>
</dbReference>
<dbReference type="Pfam" id="PF09004">
    <property type="entry name" value="ALKBH8_N"/>
    <property type="match status" value="1"/>
</dbReference>
<dbReference type="Proteomes" id="UP001174136">
    <property type="component" value="Unassembled WGS sequence"/>
</dbReference>
<feature type="domain" description="Reverse transcriptase" evidence="1">
    <location>
        <begin position="1"/>
        <end position="196"/>
    </location>
</feature>
<dbReference type="Pfam" id="PF00078">
    <property type="entry name" value="RVT_1"/>
    <property type="match status" value="1"/>
</dbReference>
<dbReference type="InterPro" id="IPR000477">
    <property type="entry name" value="RT_dom"/>
</dbReference>
<dbReference type="PROSITE" id="PS50878">
    <property type="entry name" value="RT_POL"/>
    <property type="match status" value="1"/>
</dbReference>
<sequence>MSTEDAISTALHSALSHLEHQGSYVRMLFVDFSSAFNTIIPRRLVTKLTKLGLSSSICQWIMDFLTNQPQTVRIGQHISSQLALSTGSPQGCVLSPLLYFLYTYDCTPTHPTNTIVKYADDTTAVGLISGGDEAAYREEVRRLVGWCKVNNLILNTSKTKEIIMDFQRKTTDMEPLHINGECVERVPVFKFLGRHITEDLSWTTNTHHMVKKAQQRLHFLRILRKHHLEEKLLVSFYRCSIESVLAYCISTWYTSSSAADKKALQRIINTAQKITGCALPSLQDILSSRCFTRSANILKDPSHPGNHLFALLPSGKCFLSIKSRTNRLKNSFYPTAIRTLNTSSHPHTRSS</sequence>
<dbReference type="EMBL" id="JAOPHQ010000289">
    <property type="protein sequence ID" value="KAK0155353.1"/>
    <property type="molecule type" value="Genomic_DNA"/>
</dbReference>